<evidence type="ECO:0000256" key="2">
    <source>
        <dbReference type="SAM" id="Phobius"/>
    </source>
</evidence>
<dbReference type="RefSeq" id="WP_124825134.1">
    <property type="nucleotide sequence ID" value="NZ_JACIFD010000009.1"/>
</dbReference>
<evidence type="ECO:0000259" key="3">
    <source>
        <dbReference type="Pfam" id="PF13828"/>
    </source>
</evidence>
<gene>
    <name evidence="4" type="ORF">F5897_001082</name>
</gene>
<feature type="transmembrane region" description="Helical" evidence="2">
    <location>
        <begin position="36"/>
        <end position="60"/>
    </location>
</feature>
<keyword evidence="2" id="KW-1133">Transmembrane helix</keyword>
<comment type="caution">
    <text evidence="4">The sequence shown here is derived from an EMBL/GenBank/DDBJ whole genome shotgun (WGS) entry which is preliminary data.</text>
</comment>
<keyword evidence="5" id="KW-1185">Reference proteome</keyword>
<feature type="region of interest" description="Disordered" evidence="1">
    <location>
        <begin position="108"/>
        <end position="136"/>
    </location>
</feature>
<sequence length="229" mass="23900">METPNTFPQGEQPQAQQPGYLPPQQAPLPQNEKTNVMAIVGFVLSFFVSLVGAILSLVALSQIKKTGEKGRGLAIAGAIIGFVGTILTIIYVIFALVITAAGVNAALSSSNSDTSITSSDTSSTTDSSDSSVSLPGNSSDPYCIAMKDFIEYAASMDTSDAAASIAGFTGKLQSVSALTDNTSLKSQIDDTLKVLNSGSINDISTIDESKLFDTMQLIGADYTEKCLDF</sequence>
<proteinExistence type="predicted"/>
<dbReference type="EMBL" id="JACIFD010000009">
    <property type="protein sequence ID" value="MBB4071768.1"/>
    <property type="molecule type" value="Genomic_DNA"/>
</dbReference>
<keyword evidence="2" id="KW-0472">Membrane</keyword>
<evidence type="ECO:0000313" key="5">
    <source>
        <dbReference type="Proteomes" id="UP000571183"/>
    </source>
</evidence>
<dbReference type="InterPro" id="IPR025241">
    <property type="entry name" value="DUF4190"/>
</dbReference>
<feature type="compositionally biased region" description="Low complexity" evidence="1">
    <location>
        <begin position="8"/>
        <end position="19"/>
    </location>
</feature>
<organism evidence="4 5">
    <name type="scientific">Canibacter oris</name>
    <dbReference type="NCBI Taxonomy" id="1365628"/>
    <lineage>
        <taxon>Bacteria</taxon>
        <taxon>Bacillati</taxon>
        <taxon>Actinomycetota</taxon>
        <taxon>Actinomycetes</taxon>
        <taxon>Micrococcales</taxon>
        <taxon>Microbacteriaceae</taxon>
        <taxon>Canibacter</taxon>
    </lineage>
</organism>
<keyword evidence="2" id="KW-0812">Transmembrane</keyword>
<evidence type="ECO:0000256" key="1">
    <source>
        <dbReference type="SAM" id="MobiDB-lite"/>
    </source>
</evidence>
<dbReference type="Proteomes" id="UP000571183">
    <property type="component" value="Unassembled WGS sequence"/>
</dbReference>
<dbReference type="AlphaFoldDB" id="A0A840DP09"/>
<name>A0A840DP09_9MICO</name>
<feature type="transmembrane region" description="Helical" evidence="2">
    <location>
        <begin position="72"/>
        <end position="103"/>
    </location>
</feature>
<dbReference type="Pfam" id="PF13828">
    <property type="entry name" value="DUF4190"/>
    <property type="match status" value="1"/>
</dbReference>
<feature type="region of interest" description="Disordered" evidence="1">
    <location>
        <begin position="1"/>
        <end position="27"/>
    </location>
</feature>
<accession>A0A840DP09</accession>
<feature type="domain" description="DUF4190" evidence="3">
    <location>
        <begin position="36"/>
        <end position="91"/>
    </location>
</feature>
<protein>
    <recommendedName>
        <fullName evidence="3">DUF4190 domain-containing protein</fullName>
    </recommendedName>
</protein>
<evidence type="ECO:0000313" key="4">
    <source>
        <dbReference type="EMBL" id="MBB4071768.1"/>
    </source>
</evidence>
<reference evidence="4" key="1">
    <citation type="submission" date="2020-08" db="EMBL/GenBank/DDBJ databases">
        <title>Sequencing the genomes of 1000 actinobacteria strains.</title>
        <authorList>
            <person name="Klenk H.-P."/>
        </authorList>
    </citation>
    <scope>NUCLEOTIDE SEQUENCE [LARGE SCALE GENOMIC DNA]</scope>
    <source>
        <strain evidence="4">DSM 27064</strain>
    </source>
</reference>